<dbReference type="PANTHER" id="PTHR30437">
    <property type="entry name" value="TRANSCRIPTION ELONGATION FACTOR GREA"/>
    <property type="match status" value="1"/>
</dbReference>
<dbReference type="InterPro" id="IPR029462">
    <property type="entry name" value="Rnk_N"/>
</dbReference>
<protein>
    <submittedName>
        <fullName evidence="3">Regulator of nucleoside diphosphate kinase</fullName>
    </submittedName>
</protein>
<dbReference type="NCBIfam" id="NF004396">
    <property type="entry name" value="PRK05753.1"/>
    <property type="match status" value="1"/>
</dbReference>
<keyword evidence="3" id="KW-0808">Transferase</keyword>
<dbReference type="AlphaFoldDB" id="F4QIB5"/>
<dbReference type="SUPFAM" id="SSF54534">
    <property type="entry name" value="FKBP-like"/>
    <property type="match status" value="1"/>
</dbReference>
<dbReference type="eggNOG" id="COG0782">
    <property type="taxonomic scope" value="Bacteria"/>
</dbReference>
<dbReference type="Gene3D" id="3.10.50.30">
    <property type="entry name" value="Transcription elongation factor, GreA/GreB, C-terminal domain"/>
    <property type="match status" value="1"/>
</dbReference>
<name>F4QIB5_9CAUL</name>
<organism evidence="3 4">
    <name type="scientific">Asticcacaulis biprosthecium C19</name>
    <dbReference type="NCBI Taxonomy" id="715226"/>
    <lineage>
        <taxon>Bacteria</taxon>
        <taxon>Pseudomonadati</taxon>
        <taxon>Pseudomonadota</taxon>
        <taxon>Alphaproteobacteria</taxon>
        <taxon>Caulobacterales</taxon>
        <taxon>Caulobacteraceae</taxon>
        <taxon>Asticcacaulis</taxon>
    </lineage>
</organism>
<dbReference type="Gene3D" id="1.10.286.20">
    <property type="match status" value="1"/>
</dbReference>
<feature type="domain" description="Transcription elongation factor GreA/GreB C-terminal" evidence="1">
    <location>
        <begin position="63"/>
        <end position="135"/>
    </location>
</feature>
<keyword evidence="3" id="KW-0418">Kinase</keyword>
<dbReference type="Proteomes" id="UP000006512">
    <property type="component" value="Unassembled WGS sequence"/>
</dbReference>
<evidence type="ECO:0000313" key="4">
    <source>
        <dbReference type="Proteomes" id="UP000006512"/>
    </source>
</evidence>
<dbReference type="GO" id="GO:0006354">
    <property type="term" value="P:DNA-templated transcription elongation"/>
    <property type="evidence" value="ECO:0007669"/>
    <property type="project" value="TreeGrafter"/>
</dbReference>
<dbReference type="InterPro" id="IPR001437">
    <property type="entry name" value="Tscrpt_elong_fac_GreA/B_C"/>
</dbReference>
<reference evidence="4" key="1">
    <citation type="submission" date="2011-03" db="EMBL/GenBank/DDBJ databases">
        <title>Draft genome sequence of Brevundimonas diminuta.</title>
        <authorList>
            <person name="Brown P.J.B."/>
            <person name="Buechlein A."/>
            <person name="Hemmerich C."/>
            <person name="Brun Y.V."/>
        </authorList>
    </citation>
    <scope>NUCLEOTIDE SEQUENCE [LARGE SCALE GENOMIC DNA]</scope>
    <source>
        <strain evidence="4">C19</strain>
    </source>
</reference>
<feature type="domain" description="Regulator of nucleoside diphosphate kinase N-terminal" evidence="2">
    <location>
        <begin position="15"/>
        <end position="55"/>
    </location>
</feature>
<dbReference type="RefSeq" id="WP_006270916.1">
    <property type="nucleotide sequence ID" value="NZ_GL883077.1"/>
</dbReference>
<proteinExistence type="predicted"/>
<evidence type="ECO:0000259" key="2">
    <source>
        <dbReference type="Pfam" id="PF14760"/>
    </source>
</evidence>
<dbReference type="OrthoDB" id="192847at2"/>
<dbReference type="InterPro" id="IPR023459">
    <property type="entry name" value="Tscrpt_elong_fac_GreA/B_fam"/>
</dbReference>
<dbReference type="STRING" id="715226.ABI_01830"/>
<dbReference type="GO" id="GO:0003677">
    <property type="term" value="F:DNA binding"/>
    <property type="evidence" value="ECO:0007669"/>
    <property type="project" value="InterPro"/>
</dbReference>
<evidence type="ECO:0000313" key="3">
    <source>
        <dbReference type="EMBL" id="EGF91753.1"/>
    </source>
</evidence>
<dbReference type="HOGENOM" id="CLU_120358_0_1_5"/>
<dbReference type="EMBL" id="GL883077">
    <property type="protein sequence ID" value="EGF91753.1"/>
    <property type="molecule type" value="Genomic_DNA"/>
</dbReference>
<gene>
    <name evidence="3" type="ORF">ABI_01830</name>
</gene>
<dbReference type="Pfam" id="PF14760">
    <property type="entry name" value="Rnk_N"/>
    <property type="match status" value="1"/>
</dbReference>
<dbReference type="PANTHER" id="PTHR30437:SF5">
    <property type="entry name" value="REGULATOR OF NUCLEOSIDE DIPHOSPHATE KINASE"/>
    <property type="match status" value="1"/>
</dbReference>
<dbReference type="GO" id="GO:0070063">
    <property type="term" value="F:RNA polymerase binding"/>
    <property type="evidence" value="ECO:0007669"/>
    <property type="project" value="InterPro"/>
</dbReference>
<dbReference type="GO" id="GO:0016301">
    <property type="term" value="F:kinase activity"/>
    <property type="evidence" value="ECO:0007669"/>
    <property type="project" value="UniProtKB-KW"/>
</dbReference>
<accession>F4QIB5</accession>
<sequence length="142" mass="14984">MTYLNTRPGRSAPLPHILIGWDDFETLNRLADAATGDLAPAAQYLRRELDRAAVVATMKLNPAVVRLGSVVSYAAGKGAERTVQLVLPGEADISTGCISILTPVGAALIGLRAGQSITFTTAQGRQQSLEVFRVDQAPLAKA</sequence>
<dbReference type="Pfam" id="PF01272">
    <property type="entry name" value="GreA_GreB"/>
    <property type="match status" value="1"/>
</dbReference>
<dbReference type="InterPro" id="IPR036953">
    <property type="entry name" value="GreA/GreB_C_sf"/>
</dbReference>
<dbReference type="GO" id="GO:0032784">
    <property type="term" value="P:regulation of DNA-templated transcription elongation"/>
    <property type="evidence" value="ECO:0007669"/>
    <property type="project" value="InterPro"/>
</dbReference>
<evidence type="ECO:0000259" key="1">
    <source>
        <dbReference type="Pfam" id="PF01272"/>
    </source>
</evidence>
<keyword evidence="4" id="KW-1185">Reference proteome</keyword>